<dbReference type="GO" id="GO:0030892">
    <property type="term" value="C:mitotic cohesin complex"/>
    <property type="evidence" value="ECO:0007669"/>
    <property type="project" value="TreeGrafter"/>
</dbReference>
<feature type="region of interest" description="Disordered" evidence="3">
    <location>
        <begin position="235"/>
        <end position="255"/>
    </location>
</feature>
<gene>
    <name evidence="5" type="ORF">B0A50_04406</name>
</gene>
<protein>
    <recommendedName>
        <fullName evidence="4">Rad21/Rec8-like protein N-terminal domain-containing protein</fullName>
    </recommendedName>
</protein>
<feature type="region of interest" description="Disordered" evidence="3">
    <location>
        <begin position="417"/>
        <end position="454"/>
    </location>
</feature>
<dbReference type="GO" id="GO:0005634">
    <property type="term" value="C:nucleus"/>
    <property type="evidence" value="ECO:0007669"/>
    <property type="project" value="UniProtKB-SubCell"/>
</dbReference>
<feature type="region of interest" description="Disordered" evidence="3">
    <location>
        <begin position="466"/>
        <end position="541"/>
    </location>
</feature>
<dbReference type="Pfam" id="PF04825">
    <property type="entry name" value="Rad21_Rec8_N"/>
    <property type="match status" value="1"/>
</dbReference>
<organism evidence="5 6">
    <name type="scientific">Salinomyces thailandicus</name>
    <dbReference type="NCBI Taxonomy" id="706561"/>
    <lineage>
        <taxon>Eukaryota</taxon>
        <taxon>Fungi</taxon>
        <taxon>Dikarya</taxon>
        <taxon>Ascomycota</taxon>
        <taxon>Pezizomycotina</taxon>
        <taxon>Dothideomycetes</taxon>
        <taxon>Dothideomycetidae</taxon>
        <taxon>Mycosphaerellales</taxon>
        <taxon>Teratosphaeriaceae</taxon>
        <taxon>Salinomyces</taxon>
    </lineage>
</organism>
<dbReference type="InterPro" id="IPR039781">
    <property type="entry name" value="Rad21/Rec8-like"/>
</dbReference>
<dbReference type="AlphaFoldDB" id="A0A4U0TYW3"/>
<sequence>MFYSHEVLTSRKYGVATVWLVATLGSKSTLKRVSRKAILDVDVQKACETIVTPEAPMALRLQSNLLYGVTRVYSQQCGYVLNDAEAAKNNMRLMLNVMRTSALEAEGGHKGRADQLILQDDPNFWPDFDLLPVELDQLNLDASTLAEESQRSALSPHNAQISLGSQQISGLQIPGVSSSTVGGHVGGPEARGFGVRGDSGFGVRVNPGRQLEDDFFDVTPDGTMVFSDAARPAGYSVRGDRTNPGSVSSHVRHEHGGGQLGQAILGQPDDEGFIPIQDDYDVGMEAEPFPARQQEAEQQQHTTSETADAPMRRRTKPAPKIIAPDATLELRNGDLARWNTDYITNMQNALLHKQAGKAAATAKKNAEQWVLGIGSLSALGQADRLVQLPTPLDMFSGAKLLEALTGLDLTSGAAKRVHEAGDVEEEGPVRKRSRGTAPQADELGRGLEHADDGYVPMMDDDYTGMGVEQGREAPTPLDDRHLSNTFPWNQSAGSRRPTSVFGSASLPGGAQPAGVGGSLSRRGSRLQTASPLGGRGLPATDTDDFQQVGLYSDLGGGGGTDLAMTGLDDFELYGPAAQVDTQTAAQSQWQRAALDSESTNFLAFVQTAIAEADEAREAALPGSEEMEEEAGGSVAFEALLPHAGNSCIVAAQGLLHVLALGTKGLLRVEQEVAFGPIVMMEDPAGL</sequence>
<comment type="caution">
    <text evidence="5">The sequence shown here is derived from an EMBL/GenBank/DDBJ whole genome shotgun (WGS) entry which is preliminary data.</text>
</comment>
<comment type="subcellular location">
    <subcellularLocation>
        <location evidence="1">Nucleus</location>
    </subcellularLocation>
</comment>
<feature type="domain" description="Rad21/Rec8-like protein N-terminal" evidence="4">
    <location>
        <begin position="1"/>
        <end position="106"/>
    </location>
</feature>
<reference evidence="5 6" key="1">
    <citation type="submission" date="2017-03" db="EMBL/GenBank/DDBJ databases">
        <title>Genomes of endolithic fungi from Antarctica.</title>
        <authorList>
            <person name="Coleine C."/>
            <person name="Masonjones S."/>
            <person name="Stajich J.E."/>
        </authorList>
    </citation>
    <scope>NUCLEOTIDE SEQUENCE [LARGE SCALE GENOMIC DNA]</scope>
    <source>
        <strain evidence="5 6">CCFEE 6315</strain>
    </source>
</reference>
<dbReference type="Proteomes" id="UP000308549">
    <property type="component" value="Unassembled WGS sequence"/>
</dbReference>
<evidence type="ECO:0000313" key="5">
    <source>
        <dbReference type="EMBL" id="TKA27574.1"/>
    </source>
</evidence>
<evidence type="ECO:0000256" key="3">
    <source>
        <dbReference type="SAM" id="MobiDB-lite"/>
    </source>
</evidence>
<evidence type="ECO:0000256" key="1">
    <source>
        <dbReference type="ARBA" id="ARBA00004123"/>
    </source>
</evidence>
<feature type="compositionally biased region" description="Polar residues" evidence="3">
    <location>
        <begin position="483"/>
        <end position="502"/>
    </location>
</feature>
<dbReference type="PANTHER" id="PTHR12585">
    <property type="entry name" value="SCC1 / RAD21 FAMILY MEMBER"/>
    <property type="match status" value="1"/>
</dbReference>
<accession>A0A4U0TYW3</accession>
<dbReference type="EMBL" id="NAJL01000022">
    <property type="protein sequence ID" value="TKA27574.1"/>
    <property type="molecule type" value="Genomic_DNA"/>
</dbReference>
<dbReference type="GO" id="GO:0007064">
    <property type="term" value="P:mitotic sister chromatid cohesion"/>
    <property type="evidence" value="ECO:0007669"/>
    <property type="project" value="TreeGrafter"/>
</dbReference>
<feature type="compositionally biased region" description="Basic and acidic residues" evidence="3">
    <location>
        <begin position="442"/>
        <end position="452"/>
    </location>
</feature>
<keyword evidence="6" id="KW-1185">Reference proteome</keyword>
<dbReference type="PANTHER" id="PTHR12585:SF70">
    <property type="entry name" value="RAD21_REC8 N TERMINAL DOMAIN PROTEIN (AFU_ORTHOLOGUE AFUA_6G02900)"/>
    <property type="match status" value="1"/>
</dbReference>
<dbReference type="CDD" id="cd21789">
    <property type="entry name" value="Rad21_Rec8_M_SpRec8p-like"/>
    <property type="match status" value="1"/>
</dbReference>
<feature type="region of interest" description="Disordered" evidence="3">
    <location>
        <begin position="291"/>
        <end position="313"/>
    </location>
</feature>
<evidence type="ECO:0000259" key="4">
    <source>
        <dbReference type="Pfam" id="PF04825"/>
    </source>
</evidence>
<evidence type="ECO:0000313" key="6">
    <source>
        <dbReference type="Proteomes" id="UP000308549"/>
    </source>
</evidence>
<feature type="compositionally biased region" description="Polar residues" evidence="3">
    <location>
        <begin position="296"/>
        <end position="306"/>
    </location>
</feature>
<dbReference type="InterPro" id="IPR006910">
    <property type="entry name" value="Rad21_Rec8_N"/>
</dbReference>
<name>A0A4U0TYW3_9PEZI</name>
<dbReference type="GO" id="GO:0003682">
    <property type="term" value="F:chromatin binding"/>
    <property type="evidence" value="ECO:0007669"/>
    <property type="project" value="TreeGrafter"/>
</dbReference>
<proteinExistence type="predicted"/>
<keyword evidence="2" id="KW-0539">Nucleus</keyword>
<dbReference type="OrthoDB" id="5427633at2759"/>
<evidence type="ECO:0000256" key="2">
    <source>
        <dbReference type="ARBA" id="ARBA00023242"/>
    </source>
</evidence>